<gene>
    <name evidence="2" type="ORF">METZ01_LOCUS457378</name>
</gene>
<name>A0A383AA33_9ZZZZ</name>
<protein>
    <submittedName>
        <fullName evidence="2">Uncharacterized protein</fullName>
    </submittedName>
</protein>
<dbReference type="EMBL" id="UINC01190388">
    <property type="protein sequence ID" value="SVE04524.1"/>
    <property type="molecule type" value="Genomic_DNA"/>
</dbReference>
<evidence type="ECO:0000256" key="1">
    <source>
        <dbReference type="SAM" id="MobiDB-lite"/>
    </source>
</evidence>
<feature type="non-terminal residue" evidence="2">
    <location>
        <position position="252"/>
    </location>
</feature>
<proteinExistence type="predicted"/>
<feature type="region of interest" description="Disordered" evidence="1">
    <location>
        <begin position="193"/>
        <end position="252"/>
    </location>
</feature>
<organism evidence="2">
    <name type="scientific">marine metagenome</name>
    <dbReference type="NCBI Taxonomy" id="408172"/>
    <lineage>
        <taxon>unclassified sequences</taxon>
        <taxon>metagenomes</taxon>
        <taxon>ecological metagenomes</taxon>
    </lineage>
</organism>
<feature type="compositionally biased region" description="Polar residues" evidence="1">
    <location>
        <begin position="227"/>
        <end position="252"/>
    </location>
</feature>
<feature type="non-terminal residue" evidence="2">
    <location>
        <position position="1"/>
    </location>
</feature>
<reference evidence="2" key="1">
    <citation type="submission" date="2018-05" db="EMBL/GenBank/DDBJ databases">
        <authorList>
            <person name="Lanie J.A."/>
            <person name="Ng W.-L."/>
            <person name="Kazmierczak K.M."/>
            <person name="Andrzejewski T.M."/>
            <person name="Davidsen T.M."/>
            <person name="Wayne K.J."/>
            <person name="Tettelin H."/>
            <person name="Glass J.I."/>
            <person name="Rusch D."/>
            <person name="Podicherti R."/>
            <person name="Tsui H.-C.T."/>
            <person name="Winkler M.E."/>
        </authorList>
    </citation>
    <scope>NUCLEOTIDE SEQUENCE</scope>
</reference>
<accession>A0A383AA33</accession>
<evidence type="ECO:0000313" key="2">
    <source>
        <dbReference type="EMBL" id="SVE04524.1"/>
    </source>
</evidence>
<dbReference type="AlphaFoldDB" id="A0A383AA33"/>
<feature type="compositionally biased region" description="Low complexity" evidence="1">
    <location>
        <begin position="199"/>
        <end position="213"/>
    </location>
</feature>
<sequence>AIAQHLDQFQVESKQSNDFHSRRATVDYIPKAHSKLPFNYAAVAWEVIDSSEYRQLSDGARVLYLYLCRHIDLRIKQKTRGNREYLMGRTFPKKYETIAEECWSGAKSANTIGGYVRELTEAGLIEKKAGRGNIYTFTIMAFHQTDKIAEYETNAVQREYEIPQAALKNNKLRLLRQEKEEVIEVDAPKFRAEKETELATETEAPTVETQPVESPDTQPVADPSIIETFSSNTEIPAQLEFHSSSSETDNYD</sequence>